<dbReference type="InterPro" id="IPR048389">
    <property type="entry name" value="YciQ-like_C"/>
</dbReference>
<dbReference type="Pfam" id="PF09972">
    <property type="entry name" value="DUF2207"/>
    <property type="match status" value="1"/>
</dbReference>
<keyword evidence="2" id="KW-1133">Transmembrane helix</keyword>
<keyword evidence="2" id="KW-0472">Membrane</keyword>
<evidence type="ECO:0000313" key="5">
    <source>
        <dbReference type="EMBL" id="SPF67710.1"/>
    </source>
</evidence>
<dbReference type="Pfam" id="PF20990">
    <property type="entry name" value="DUF2207_C"/>
    <property type="match status" value="1"/>
</dbReference>
<dbReference type="Proteomes" id="UP000265962">
    <property type="component" value="Unassembled WGS sequence"/>
</dbReference>
<evidence type="ECO:0000256" key="1">
    <source>
        <dbReference type="SAM" id="MobiDB-lite"/>
    </source>
</evidence>
<feature type="transmembrane region" description="Helical" evidence="2">
    <location>
        <begin position="305"/>
        <end position="325"/>
    </location>
</feature>
<evidence type="ECO:0000259" key="3">
    <source>
        <dbReference type="Pfam" id="PF09972"/>
    </source>
</evidence>
<dbReference type="AlphaFoldDB" id="A0A375HYQ3"/>
<evidence type="ECO:0000313" key="6">
    <source>
        <dbReference type="Proteomes" id="UP000265962"/>
    </source>
</evidence>
<feature type="transmembrane region" description="Helical" evidence="2">
    <location>
        <begin position="507"/>
        <end position="527"/>
    </location>
</feature>
<feature type="domain" description="Predicted membrane protein YciQ-like C-terminal" evidence="4">
    <location>
        <begin position="362"/>
        <end position="584"/>
    </location>
</feature>
<feature type="transmembrane region" description="Helical" evidence="2">
    <location>
        <begin position="481"/>
        <end position="501"/>
    </location>
</feature>
<evidence type="ECO:0000259" key="4">
    <source>
        <dbReference type="Pfam" id="PF20990"/>
    </source>
</evidence>
<evidence type="ECO:0000256" key="2">
    <source>
        <dbReference type="SAM" id="Phobius"/>
    </source>
</evidence>
<feature type="domain" description="DUF2207" evidence="3">
    <location>
        <begin position="95"/>
        <end position="273"/>
    </location>
</feature>
<dbReference type="InterPro" id="IPR018702">
    <property type="entry name" value="DUF2207"/>
</dbReference>
<feature type="transmembrane region" description="Helical" evidence="2">
    <location>
        <begin position="60"/>
        <end position="80"/>
    </location>
</feature>
<keyword evidence="6" id="KW-1185">Reference proteome</keyword>
<name>A0A375HYQ3_9ACTN</name>
<reference evidence="6" key="1">
    <citation type="submission" date="2018-02" db="EMBL/GenBank/DDBJ databases">
        <authorList>
            <person name="Hornung B."/>
        </authorList>
    </citation>
    <scope>NUCLEOTIDE SEQUENCE [LARGE SCALE GENOMIC DNA]</scope>
</reference>
<gene>
    <name evidence="5" type="ORF">PROPJV5_0669</name>
</gene>
<keyword evidence="2" id="KW-0812">Transmembrane</keyword>
<feature type="region of interest" description="Disordered" evidence="1">
    <location>
        <begin position="1"/>
        <end position="33"/>
    </location>
</feature>
<proteinExistence type="predicted"/>
<organism evidence="5 6">
    <name type="scientific">Propionibacterium ruminifibrarum</name>
    <dbReference type="NCBI Taxonomy" id="1962131"/>
    <lineage>
        <taxon>Bacteria</taxon>
        <taxon>Bacillati</taxon>
        <taxon>Actinomycetota</taxon>
        <taxon>Actinomycetes</taxon>
        <taxon>Propionibacteriales</taxon>
        <taxon>Propionibacteriaceae</taxon>
        <taxon>Propionibacterium</taxon>
    </lineage>
</organism>
<accession>A0A375HYQ3</accession>
<dbReference type="EMBL" id="OMOH01000002">
    <property type="protein sequence ID" value="SPF67710.1"/>
    <property type="molecule type" value="Genomic_DNA"/>
</dbReference>
<protein>
    <submittedName>
        <fullName evidence="5">Predicted membrane protein (DUF2207)</fullName>
    </submittedName>
</protein>
<sequence length="646" mass="70318">MLTRDDTQPSLSGRIGREAPDGSVSAARSRFPSPPAWTNLPNVTVLPVHGGAPRSRWARLLGVLWSSLLVSTVLLAGVPARAMAAPRPDSGRVVSMDERIELDERGVARVRAELVFDAGQTPLDGPVIQMPRRIRVADDDGPQRYRMIGTSDVNVTSSSGANTELRMDRTLDKRIYSIGSRTARVTGVQRYTITMTVSGLLTPGNELDTFSWPIILDGGPAWDRLTAVVIAPAASRDDGCSSSGTATCQTFASGTVTRFSARDVAAGDTLTIQTHYPQDSFQDVDESYTTVKTLADRFPLDGPDLIGAVVILVVGFGAVLAYVVLVSRDHRWASPVPGTIPPPPGTRVVRGVARHVPQRSSPPDARPAEVGMLIDARPEFSHITATMLDLAVRGFLTIHREEDHAWTFRRTTKEAGSLEMYERTVLKKMFPKVKGRIVTVTSTQQICNTKGGFLTTMEGIERRMSELGWFRVAPNKARTRCRAVGTIVGLSGLLSVVPLAGLFGLGLWSVAITMIGLLILAIIPFMPSRTPVGSAVREQAQGFRSFLADLDPDSVDWVESGNIFGRYLPWTVTFGVSKAWIDRFQELTDEGRYRPKFIWYEGLSASPRRDQGELEALNHLVSDFSFALALAARYASTGLAEDGSTP</sequence>